<feature type="transmembrane region" description="Helical" evidence="7">
    <location>
        <begin position="165"/>
        <end position="186"/>
    </location>
</feature>
<dbReference type="PANTHER" id="PTHR30193">
    <property type="entry name" value="ABC TRANSPORTER PERMEASE PROTEIN"/>
    <property type="match status" value="1"/>
</dbReference>
<comment type="similarity">
    <text evidence="7">Belongs to the binding-protein-dependent transport system permease family.</text>
</comment>
<sequence length="314" mass="35341">MKNKVSVNKKRYTRRDTRNGLLFALPWIIGFICFSIIPLFTSFYYSFTEFNPVKDPTWVGLKNFKYIFHDPLVFKSLKNTLFMAFVSTPVNLFVALFLATLLNRKFKGRGAARTVFFMPSVIPMIAATMVWIWMFDPTYGYINRVLGMFGINGPSWLMDPSYTKWALVLMGTWCTGTTMLICLAALQDVPRSYYEAAELDGANAFQRFFKITLPCVASVLVYQAILNIINAFQYFTQVYVIINASSGGGASNAGGGPANSILMYPLYLFNTAFSYMKMGRASAMAWLLFIAVSIMTFVMIKLTNKVAENGAGDE</sequence>
<dbReference type="KEGG" id="bliq:INP51_12000"/>
<evidence type="ECO:0000313" key="10">
    <source>
        <dbReference type="Proteomes" id="UP000593601"/>
    </source>
</evidence>
<gene>
    <name evidence="9" type="ORF">INP51_12000</name>
</gene>
<proteinExistence type="inferred from homology"/>
<dbReference type="RefSeq" id="WP_193735083.1">
    <property type="nucleotide sequence ID" value="NZ_CP063304.1"/>
</dbReference>
<dbReference type="Pfam" id="PF00528">
    <property type="entry name" value="BPD_transp_1"/>
    <property type="match status" value="1"/>
</dbReference>
<dbReference type="InterPro" id="IPR051393">
    <property type="entry name" value="ABC_transporter_permease"/>
</dbReference>
<evidence type="ECO:0000313" key="9">
    <source>
        <dbReference type="EMBL" id="QOV18721.1"/>
    </source>
</evidence>
<evidence type="ECO:0000256" key="2">
    <source>
        <dbReference type="ARBA" id="ARBA00022448"/>
    </source>
</evidence>
<keyword evidence="2 7" id="KW-0813">Transport</keyword>
<protein>
    <submittedName>
        <fullName evidence="9">Sugar ABC transporter permease</fullName>
    </submittedName>
</protein>
<comment type="subcellular location">
    <subcellularLocation>
        <location evidence="1 7">Cell membrane</location>
        <topology evidence="1 7">Multi-pass membrane protein</topology>
    </subcellularLocation>
</comment>
<feature type="transmembrane region" description="Helical" evidence="7">
    <location>
        <begin position="114"/>
        <end position="134"/>
    </location>
</feature>
<dbReference type="SUPFAM" id="SSF161098">
    <property type="entry name" value="MetI-like"/>
    <property type="match status" value="1"/>
</dbReference>
<dbReference type="CDD" id="cd06261">
    <property type="entry name" value="TM_PBP2"/>
    <property type="match status" value="1"/>
</dbReference>
<evidence type="ECO:0000256" key="6">
    <source>
        <dbReference type="ARBA" id="ARBA00023136"/>
    </source>
</evidence>
<organism evidence="9 10">
    <name type="scientific">Blautia liquoris</name>
    <dbReference type="NCBI Taxonomy" id="2779518"/>
    <lineage>
        <taxon>Bacteria</taxon>
        <taxon>Bacillati</taxon>
        <taxon>Bacillota</taxon>
        <taxon>Clostridia</taxon>
        <taxon>Lachnospirales</taxon>
        <taxon>Lachnospiraceae</taxon>
        <taxon>Blautia</taxon>
    </lineage>
</organism>
<dbReference type="Gene3D" id="1.10.3720.10">
    <property type="entry name" value="MetI-like"/>
    <property type="match status" value="1"/>
</dbReference>
<keyword evidence="4 7" id="KW-0812">Transmembrane</keyword>
<name>A0A7M2RFH1_9FIRM</name>
<dbReference type="EMBL" id="CP063304">
    <property type="protein sequence ID" value="QOV18721.1"/>
    <property type="molecule type" value="Genomic_DNA"/>
</dbReference>
<dbReference type="Proteomes" id="UP000593601">
    <property type="component" value="Chromosome"/>
</dbReference>
<dbReference type="InterPro" id="IPR000515">
    <property type="entry name" value="MetI-like"/>
</dbReference>
<evidence type="ECO:0000256" key="4">
    <source>
        <dbReference type="ARBA" id="ARBA00022692"/>
    </source>
</evidence>
<dbReference type="PROSITE" id="PS50928">
    <property type="entry name" value="ABC_TM1"/>
    <property type="match status" value="1"/>
</dbReference>
<dbReference type="AlphaFoldDB" id="A0A7M2RFH1"/>
<feature type="transmembrane region" description="Helical" evidence="7">
    <location>
        <begin position="283"/>
        <end position="300"/>
    </location>
</feature>
<dbReference type="GO" id="GO:0055085">
    <property type="term" value="P:transmembrane transport"/>
    <property type="evidence" value="ECO:0007669"/>
    <property type="project" value="InterPro"/>
</dbReference>
<feature type="transmembrane region" description="Helical" evidence="7">
    <location>
        <begin position="81"/>
        <end position="102"/>
    </location>
</feature>
<dbReference type="GO" id="GO:0005886">
    <property type="term" value="C:plasma membrane"/>
    <property type="evidence" value="ECO:0007669"/>
    <property type="project" value="UniProtKB-SubCell"/>
</dbReference>
<feature type="domain" description="ABC transmembrane type-1" evidence="8">
    <location>
        <begin position="77"/>
        <end position="299"/>
    </location>
</feature>
<evidence type="ECO:0000256" key="1">
    <source>
        <dbReference type="ARBA" id="ARBA00004651"/>
    </source>
</evidence>
<dbReference type="PANTHER" id="PTHR30193:SF1">
    <property type="entry name" value="ABC TRANSPORTER PERMEASE PROTEIN YESP-RELATED"/>
    <property type="match status" value="1"/>
</dbReference>
<dbReference type="InterPro" id="IPR035906">
    <property type="entry name" value="MetI-like_sf"/>
</dbReference>
<keyword evidence="10" id="KW-1185">Reference proteome</keyword>
<feature type="transmembrane region" description="Helical" evidence="7">
    <location>
        <begin position="21"/>
        <end position="45"/>
    </location>
</feature>
<keyword evidence="6 7" id="KW-0472">Membrane</keyword>
<accession>A0A7M2RFH1</accession>
<evidence type="ECO:0000256" key="3">
    <source>
        <dbReference type="ARBA" id="ARBA00022475"/>
    </source>
</evidence>
<reference evidence="9 10" key="1">
    <citation type="submission" date="2020-10" db="EMBL/GenBank/DDBJ databases">
        <title>Blautia liquoris sp.nov., isolated from the mud in a fermentation cellar used for the production of Chinese strong-flavoured liquor.</title>
        <authorList>
            <person name="Lu L."/>
        </authorList>
    </citation>
    <scope>NUCLEOTIDE SEQUENCE [LARGE SCALE GENOMIC DNA]</scope>
    <source>
        <strain evidence="9 10">LZLJ-3</strain>
    </source>
</reference>
<keyword evidence="5 7" id="KW-1133">Transmembrane helix</keyword>
<evidence type="ECO:0000256" key="7">
    <source>
        <dbReference type="RuleBase" id="RU363032"/>
    </source>
</evidence>
<keyword evidence="3" id="KW-1003">Cell membrane</keyword>
<evidence type="ECO:0000259" key="8">
    <source>
        <dbReference type="PROSITE" id="PS50928"/>
    </source>
</evidence>
<evidence type="ECO:0000256" key="5">
    <source>
        <dbReference type="ARBA" id="ARBA00022989"/>
    </source>
</evidence>